<keyword evidence="3" id="KW-1185">Reference proteome</keyword>
<dbReference type="SUPFAM" id="SSF103491">
    <property type="entry name" value="Preprotein translocase SecY subunit"/>
    <property type="match status" value="1"/>
</dbReference>
<dbReference type="EMBL" id="JAATWM020000005">
    <property type="protein sequence ID" value="KAF9880358.1"/>
    <property type="molecule type" value="Genomic_DNA"/>
</dbReference>
<evidence type="ECO:0000256" key="1">
    <source>
        <dbReference type="SAM" id="Phobius"/>
    </source>
</evidence>
<feature type="transmembrane region" description="Helical" evidence="1">
    <location>
        <begin position="171"/>
        <end position="197"/>
    </location>
</feature>
<accession>A0A9P6IAZ5</accession>
<dbReference type="RefSeq" id="XP_038749819.1">
    <property type="nucleotide sequence ID" value="XM_038885031.1"/>
</dbReference>
<sequence>MDLTLPVPIYIMVGLAAYQCLNHLLRMLVRHLNPSFYASLELDKPKKLRPCLVFPLGTLLTLLISTPACLSAYTSTPPETDTFRTQRSYTTSGSICLASRGILWISEMPPLSYSSEYLTHHILALGSILIVVFRDMPRRPIYLIYAGLVTEIFKNTAATLKLHGRNATNSAVFRGALLVNVVLMVLLRIFPIVVYLANMEETSLDLVGGVAMYCAYLTHLTFLQLKTLGFVDMTIGELLHDRLFGSSVKHPAARWLPRPMTLVACGALAIATSAISEYITAIPQISAVTMEPTA</sequence>
<feature type="transmembrane region" description="Helical" evidence="1">
    <location>
        <begin position="6"/>
        <end position="29"/>
    </location>
</feature>
<gene>
    <name evidence="2" type="ORF">CkaCkLH20_02312</name>
</gene>
<protein>
    <recommendedName>
        <fullName evidence="4">TLC domain-containing protein</fullName>
    </recommendedName>
</protein>
<evidence type="ECO:0008006" key="4">
    <source>
        <dbReference type="Google" id="ProtNLM"/>
    </source>
</evidence>
<dbReference type="OrthoDB" id="3011762at2759"/>
<dbReference type="Proteomes" id="UP000781932">
    <property type="component" value="Unassembled WGS sequence"/>
</dbReference>
<comment type="caution">
    <text evidence="2">The sequence shown here is derived from an EMBL/GenBank/DDBJ whole genome shotgun (WGS) entry which is preliminary data.</text>
</comment>
<dbReference type="AlphaFoldDB" id="A0A9P6IAZ5"/>
<dbReference type="GeneID" id="62158105"/>
<keyword evidence="1" id="KW-0812">Transmembrane</keyword>
<reference evidence="2" key="2">
    <citation type="submission" date="2020-11" db="EMBL/GenBank/DDBJ databases">
        <title>Whole genome sequencing of Colletotrichum sp.</title>
        <authorList>
            <person name="Li H."/>
        </authorList>
    </citation>
    <scope>NUCLEOTIDE SEQUENCE</scope>
    <source>
        <strain evidence="2">CkLH20</strain>
    </source>
</reference>
<organism evidence="2 3">
    <name type="scientific">Colletotrichum karsti</name>
    <dbReference type="NCBI Taxonomy" id="1095194"/>
    <lineage>
        <taxon>Eukaryota</taxon>
        <taxon>Fungi</taxon>
        <taxon>Dikarya</taxon>
        <taxon>Ascomycota</taxon>
        <taxon>Pezizomycotina</taxon>
        <taxon>Sordariomycetes</taxon>
        <taxon>Hypocreomycetidae</taxon>
        <taxon>Glomerellales</taxon>
        <taxon>Glomerellaceae</taxon>
        <taxon>Colletotrichum</taxon>
        <taxon>Colletotrichum boninense species complex</taxon>
    </lineage>
</organism>
<feature type="transmembrane region" description="Helical" evidence="1">
    <location>
        <begin position="203"/>
        <end position="223"/>
    </location>
</feature>
<feature type="transmembrane region" description="Helical" evidence="1">
    <location>
        <begin position="117"/>
        <end position="133"/>
    </location>
</feature>
<keyword evidence="1" id="KW-1133">Transmembrane helix</keyword>
<reference evidence="2" key="1">
    <citation type="submission" date="2020-03" db="EMBL/GenBank/DDBJ databases">
        <authorList>
            <person name="He L."/>
        </authorList>
    </citation>
    <scope>NUCLEOTIDE SEQUENCE</scope>
    <source>
        <strain evidence="2">CkLH20</strain>
    </source>
</reference>
<keyword evidence="1" id="KW-0472">Membrane</keyword>
<proteinExistence type="predicted"/>
<feature type="transmembrane region" description="Helical" evidence="1">
    <location>
        <begin position="50"/>
        <end position="73"/>
    </location>
</feature>
<evidence type="ECO:0000313" key="3">
    <source>
        <dbReference type="Proteomes" id="UP000781932"/>
    </source>
</evidence>
<evidence type="ECO:0000313" key="2">
    <source>
        <dbReference type="EMBL" id="KAF9880358.1"/>
    </source>
</evidence>
<name>A0A9P6IAZ5_9PEZI</name>
<dbReference type="InterPro" id="IPR023201">
    <property type="entry name" value="SecY_dom_sf"/>
</dbReference>